<accession>A0AAQ1GFL1</accession>
<dbReference type="PANTHER" id="PTHR35936:SF17">
    <property type="entry name" value="ARGININE-BINDING EXTRACELLULAR PROTEIN ARTP"/>
    <property type="match status" value="1"/>
</dbReference>
<feature type="signal peptide" evidence="5">
    <location>
        <begin position="1"/>
        <end position="24"/>
    </location>
</feature>
<comment type="caution">
    <text evidence="9">The sequence shown here is derived from an EMBL/GenBank/DDBJ whole genome shotgun (WGS) entry which is preliminary data.</text>
</comment>
<keyword evidence="3 5" id="KW-0732">Signal</keyword>
<evidence type="ECO:0000313" key="9">
    <source>
        <dbReference type="EMBL" id="SEJ66753.1"/>
    </source>
</evidence>
<dbReference type="Pfam" id="PF00497">
    <property type="entry name" value="SBP_bac_3"/>
    <property type="match status" value="1"/>
</dbReference>
<feature type="domain" description="Ionotropic glutamate receptor C-terminal" evidence="7">
    <location>
        <begin position="29"/>
        <end position="259"/>
    </location>
</feature>
<dbReference type="GO" id="GO:0016020">
    <property type="term" value="C:membrane"/>
    <property type="evidence" value="ECO:0007669"/>
    <property type="project" value="InterPro"/>
</dbReference>
<evidence type="ECO:0000313" key="11">
    <source>
        <dbReference type="Proteomes" id="UP000247515"/>
    </source>
</evidence>
<dbReference type="GeneID" id="61306757"/>
<feature type="domain" description="Solute-binding protein family 3/N-terminal" evidence="6">
    <location>
        <begin position="29"/>
        <end position="260"/>
    </location>
</feature>
<dbReference type="SMART" id="SM00062">
    <property type="entry name" value="PBPb"/>
    <property type="match status" value="1"/>
</dbReference>
<dbReference type="AlphaFoldDB" id="A0AAQ1GFL1"/>
<comment type="similarity">
    <text evidence="2 4">Belongs to the bacterial solute-binding protein 3 family.</text>
</comment>
<name>A0AAQ1GFL1_9BURK</name>
<evidence type="ECO:0000256" key="4">
    <source>
        <dbReference type="RuleBase" id="RU003744"/>
    </source>
</evidence>
<evidence type="ECO:0000259" key="6">
    <source>
        <dbReference type="SMART" id="SM00062"/>
    </source>
</evidence>
<dbReference type="GO" id="GO:0030313">
    <property type="term" value="C:cell envelope"/>
    <property type="evidence" value="ECO:0007669"/>
    <property type="project" value="UniProtKB-SubCell"/>
</dbReference>
<evidence type="ECO:0000259" key="7">
    <source>
        <dbReference type="SMART" id="SM00079"/>
    </source>
</evidence>
<dbReference type="EMBL" id="FNZM01000007">
    <property type="protein sequence ID" value="SEJ66753.1"/>
    <property type="molecule type" value="Genomic_DNA"/>
</dbReference>
<dbReference type="Proteomes" id="UP000183529">
    <property type="component" value="Unassembled WGS sequence"/>
</dbReference>
<proteinExistence type="inferred from homology"/>
<sequence length="265" mass="29151">MKRYARLLLITAACATFGAPLAHAKEWTQVNVATDATFPPFESVAPDGSLTGYDIDLIHALCDRMQVKCNVINAAWSGMFPGLLGKKYDALISSLNITEERKRVMAFTDVYEFPVYRFVGPKSEHLAITPEGLKGKTIAVQTGTPMDNFITQRFGNVATIKRYESGSEPYLDLASGRADLHFSYQAQIDSSFLSKPENAQRFGLIGPAYTGKDSQALGEGVAIAVRKQDDDLRLKFNTALAQLRKDGELKKINDKWFGAGSNVTQ</sequence>
<evidence type="ECO:0000313" key="10">
    <source>
        <dbReference type="Proteomes" id="UP000183529"/>
    </source>
</evidence>
<feature type="chain" id="PRO_5042845137" evidence="5">
    <location>
        <begin position="25"/>
        <end position="265"/>
    </location>
</feature>
<dbReference type="InterPro" id="IPR018313">
    <property type="entry name" value="SBP_3_CS"/>
</dbReference>
<dbReference type="GO" id="GO:0015276">
    <property type="term" value="F:ligand-gated monoatomic ion channel activity"/>
    <property type="evidence" value="ECO:0007669"/>
    <property type="project" value="InterPro"/>
</dbReference>
<dbReference type="RefSeq" id="WP_074983488.1">
    <property type="nucleotide sequence ID" value="NZ_CADFGN010000008.1"/>
</dbReference>
<comment type="subcellular location">
    <subcellularLocation>
        <location evidence="1">Cell envelope</location>
    </subcellularLocation>
</comment>
<gene>
    <name evidence="8" type="ORF">C7400_107242</name>
    <name evidence="9" type="ORF">SAMN05216550_10772</name>
</gene>
<dbReference type="PROSITE" id="PS01039">
    <property type="entry name" value="SBP_BACTERIAL_3"/>
    <property type="match status" value="1"/>
</dbReference>
<dbReference type="EMBL" id="QJJV01000007">
    <property type="protein sequence ID" value="PXX17033.1"/>
    <property type="molecule type" value="Genomic_DNA"/>
</dbReference>
<dbReference type="SMART" id="SM00079">
    <property type="entry name" value="PBPe"/>
    <property type="match status" value="1"/>
</dbReference>
<dbReference type="InterPro" id="IPR001320">
    <property type="entry name" value="Iontro_rcpt_C"/>
</dbReference>
<evidence type="ECO:0000256" key="1">
    <source>
        <dbReference type="ARBA" id="ARBA00004196"/>
    </source>
</evidence>
<evidence type="ECO:0000256" key="3">
    <source>
        <dbReference type="ARBA" id="ARBA00022729"/>
    </source>
</evidence>
<dbReference type="Gene3D" id="3.40.190.10">
    <property type="entry name" value="Periplasmic binding protein-like II"/>
    <property type="match status" value="2"/>
</dbReference>
<keyword evidence="11" id="KW-1185">Reference proteome</keyword>
<dbReference type="SUPFAM" id="SSF53850">
    <property type="entry name" value="Periplasmic binding protein-like II"/>
    <property type="match status" value="1"/>
</dbReference>
<dbReference type="PANTHER" id="PTHR35936">
    <property type="entry name" value="MEMBRANE-BOUND LYTIC MUREIN TRANSGLYCOSYLASE F"/>
    <property type="match status" value="1"/>
</dbReference>
<organism evidence="9 10">
    <name type="scientific">Paraburkholderia tropica</name>
    <dbReference type="NCBI Taxonomy" id="92647"/>
    <lineage>
        <taxon>Bacteria</taxon>
        <taxon>Pseudomonadati</taxon>
        <taxon>Pseudomonadota</taxon>
        <taxon>Betaproteobacteria</taxon>
        <taxon>Burkholderiales</taxon>
        <taxon>Burkholderiaceae</taxon>
        <taxon>Paraburkholderia</taxon>
    </lineage>
</organism>
<evidence type="ECO:0000256" key="2">
    <source>
        <dbReference type="ARBA" id="ARBA00010333"/>
    </source>
</evidence>
<dbReference type="InterPro" id="IPR001638">
    <property type="entry name" value="Solute-binding_3/MltF_N"/>
</dbReference>
<reference evidence="9 10" key="1">
    <citation type="submission" date="2016-10" db="EMBL/GenBank/DDBJ databases">
        <authorList>
            <person name="Varghese N."/>
            <person name="Submissions S."/>
        </authorList>
    </citation>
    <scope>NUCLEOTIDE SEQUENCE [LARGE SCALE GENOMIC DNA]</scope>
    <source>
        <strain evidence="9 10">LMG 22274</strain>
    </source>
</reference>
<reference evidence="8 11" key="2">
    <citation type="submission" date="2018-05" db="EMBL/GenBank/DDBJ databases">
        <title>Genomic Encyclopedia of Type Strains, Phase IV (KMG-V): Genome sequencing to study the core and pangenomes of soil and plant-associated prokaryotes.</title>
        <authorList>
            <person name="Whitman W."/>
        </authorList>
    </citation>
    <scope>NUCLEOTIDE SEQUENCE [LARGE SCALE GENOMIC DNA]</scope>
    <source>
        <strain evidence="8 11">SIr-6563</strain>
    </source>
</reference>
<evidence type="ECO:0000256" key="5">
    <source>
        <dbReference type="SAM" id="SignalP"/>
    </source>
</evidence>
<dbReference type="Proteomes" id="UP000247515">
    <property type="component" value="Unassembled WGS sequence"/>
</dbReference>
<protein>
    <submittedName>
        <fullName evidence="8">Amino acid ABC transporter substrate-binding protein (PAAT family)</fullName>
    </submittedName>
    <submittedName>
        <fullName evidence="9">Amino acid ABC transporter substrate-binding protein, PAAT family</fullName>
    </submittedName>
</protein>
<evidence type="ECO:0000313" key="8">
    <source>
        <dbReference type="EMBL" id="PXX17033.1"/>
    </source>
</evidence>